<keyword evidence="2" id="KW-1185">Reference proteome</keyword>
<evidence type="ECO:0000313" key="2">
    <source>
        <dbReference type="Proteomes" id="UP001500908"/>
    </source>
</evidence>
<gene>
    <name evidence="1" type="ORF">GCM10022402_29510</name>
</gene>
<accession>A0ABP7FTZ1</accession>
<dbReference type="EMBL" id="BAABDD010000012">
    <property type="protein sequence ID" value="GAA3748302.1"/>
    <property type="molecule type" value="Genomic_DNA"/>
</dbReference>
<dbReference type="Proteomes" id="UP001500908">
    <property type="component" value="Unassembled WGS sequence"/>
</dbReference>
<dbReference type="RefSeq" id="WP_344972077.1">
    <property type="nucleotide sequence ID" value="NZ_BAABDD010000012.1"/>
</dbReference>
<organism evidence="1 2">
    <name type="scientific">Salinactinospora qingdaonensis</name>
    <dbReference type="NCBI Taxonomy" id="702744"/>
    <lineage>
        <taxon>Bacteria</taxon>
        <taxon>Bacillati</taxon>
        <taxon>Actinomycetota</taxon>
        <taxon>Actinomycetes</taxon>
        <taxon>Streptosporangiales</taxon>
        <taxon>Nocardiopsidaceae</taxon>
        <taxon>Salinactinospora</taxon>
    </lineage>
</organism>
<evidence type="ECO:0000313" key="1">
    <source>
        <dbReference type="EMBL" id="GAA3748302.1"/>
    </source>
</evidence>
<proteinExistence type="predicted"/>
<reference evidence="2" key="1">
    <citation type="journal article" date="2019" name="Int. J. Syst. Evol. Microbiol.">
        <title>The Global Catalogue of Microorganisms (GCM) 10K type strain sequencing project: providing services to taxonomists for standard genome sequencing and annotation.</title>
        <authorList>
            <consortium name="The Broad Institute Genomics Platform"/>
            <consortium name="The Broad Institute Genome Sequencing Center for Infectious Disease"/>
            <person name="Wu L."/>
            <person name="Ma J."/>
        </authorList>
    </citation>
    <scope>NUCLEOTIDE SEQUENCE [LARGE SCALE GENOMIC DNA]</scope>
    <source>
        <strain evidence="2">JCM 17137</strain>
    </source>
</reference>
<sequence>MPTHAPPPPPPPATAPYARRLHTVLDDLDLPPGTPPLSTASSPGVLATYYQAGLLIYDLINLTGLDYPHLHTRLATAGVQLRPASQAVTLLTTRAQRHDTPVSLPATKAPQ</sequence>
<comment type="caution">
    <text evidence="1">The sequence shown here is derived from an EMBL/GenBank/DDBJ whole genome shotgun (WGS) entry which is preliminary data.</text>
</comment>
<protein>
    <submittedName>
        <fullName evidence="1">Uncharacterized protein</fullName>
    </submittedName>
</protein>
<name>A0ABP7FTZ1_9ACTN</name>